<dbReference type="PANTHER" id="PTHR19211:SF14">
    <property type="entry name" value="ATP-BINDING CASSETTE SUB-FAMILY F MEMBER 1"/>
    <property type="match status" value="1"/>
</dbReference>
<dbReference type="Pfam" id="PF12848">
    <property type="entry name" value="ABC_tran_Xtn"/>
    <property type="match status" value="1"/>
</dbReference>
<dbReference type="InterPro" id="IPR017871">
    <property type="entry name" value="ABC_transporter-like_CS"/>
</dbReference>
<dbReference type="Pfam" id="PF00005">
    <property type="entry name" value="ABC_tran"/>
    <property type="match status" value="2"/>
</dbReference>
<evidence type="ECO:0000313" key="7">
    <source>
        <dbReference type="EMBL" id="HEN14545.1"/>
    </source>
</evidence>
<evidence type="ECO:0000256" key="1">
    <source>
        <dbReference type="ARBA" id="ARBA00022737"/>
    </source>
</evidence>
<comment type="caution">
    <text evidence="7">The sequence shown here is derived from an EMBL/GenBank/DDBJ whole genome shotgun (WGS) entry which is preliminary data.</text>
</comment>
<dbReference type="GO" id="GO:0005524">
    <property type="term" value="F:ATP binding"/>
    <property type="evidence" value="ECO:0007669"/>
    <property type="project" value="UniProtKB-KW"/>
</dbReference>
<dbReference type="InterPro" id="IPR003439">
    <property type="entry name" value="ABC_transporter-like_ATP-bd"/>
</dbReference>
<dbReference type="PROSITE" id="PS00211">
    <property type="entry name" value="ABC_TRANSPORTER_1"/>
    <property type="match status" value="2"/>
</dbReference>
<protein>
    <submittedName>
        <fullName evidence="7">ABC transporter ATP-binding protein</fullName>
    </submittedName>
</protein>
<dbReference type="PANTHER" id="PTHR19211">
    <property type="entry name" value="ATP-BINDING TRANSPORT PROTEIN-RELATED"/>
    <property type="match status" value="1"/>
</dbReference>
<keyword evidence="2" id="KW-0547">Nucleotide-binding</keyword>
<dbReference type="InterPro" id="IPR050611">
    <property type="entry name" value="ABCF"/>
</dbReference>
<dbReference type="InterPro" id="IPR032781">
    <property type="entry name" value="ABC_tran_Xtn"/>
</dbReference>
<dbReference type="PROSITE" id="PS50893">
    <property type="entry name" value="ABC_TRANSPORTER_2"/>
    <property type="match status" value="2"/>
</dbReference>
<organism evidence="7">
    <name type="scientific">Schlesneria paludicola</name>
    <dbReference type="NCBI Taxonomy" id="360056"/>
    <lineage>
        <taxon>Bacteria</taxon>
        <taxon>Pseudomonadati</taxon>
        <taxon>Planctomycetota</taxon>
        <taxon>Planctomycetia</taxon>
        <taxon>Planctomycetales</taxon>
        <taxon>Planctomycetaceae</taxon>
        <taxon>Schlesneria</taxon>
    </lineage>
</organism>
<evidence type="ECO:0000256" key="2">
    <source>
        <dbReference type="ARBA" id="ARBA00022741"/>
    </source>
</evidence>
<dbReference type="SMART" id="SM00382">
    <property type="entry name" value="AAA"/>
    <property type="match status" value="2"/>
</dbReference>
<feature type="domain" description="ABC transporter" evidence="6">
    <location>
        <begin position="5"/>
        <end position="217"/>
    </location>
</feature>
<dbReference type="CDD" id="cd03221">
    <property type="entry name" value="ABCF_EF-3"/>
    <property type="match status" value="2"/>
</dbReference>
<accession>A0A7C2JXU3</accession>
<sequence length="597" mass="66234">MAVLIQIRKASKSYGEQVLLDEADAIISDDVKLGFIGRNGAGKSTLLRILLGEEELDHGEVIRSSSLRLGYLRQHDPFLPGETAHDFLMRDSGQPDWKCGEVAGQFELKGDYLYGPIAKLSGGWQTRVKLAALLLHDPNLLLLDEPTNFLDLRTQILLEHFLRKYQGACLIVSHDRAFLGATCSQTMELSRGKLTTYPGKIDAFLAYQQEQKEHVERVNAAVLAKRKHLETFIAKNKARASTATQARSKSKQLERLELIETVADEATACIRAPQVEPRQGPAVRCRDLAIGYPERCIAADITLEIDHGSRAAIVGDNGQGKTTFLRTLVDSLPPLDGEVRWGFGCQIGVYAQHVYTSLPEQQTVWDYLESSAAAGTKTQSILDLAGAMLFRGEQTQKRIGVLSGGERARLCLAGLLLSQNNVLVLDEPGNHLDVDTVEALAQALIDYRGTVIFTTHDRHFMRRVATNVIEVRDGRVTNYNGGYEAYLYAMNKEIDDGEREAAATRMSKPPPSAIKTAIQPPQTARRSDREVRKELSTIEKAIARLDDQKRVANEQLMTATDPDEALRLHNEVEALSIQLTEAENRWCQLQAELEGAL</sequence>
<dbReference type="EMBL" id="DSOK01000115">
    <property type="protein sequence ID" value="HEN14545.1"/>
    <property type="molecule type" value="Genomic_DNA"/>
</dbReference>
<reference evidence="7" key="1">
    <citation type="journal article" date="2020" name="mSystems">
        <title>Genome- and Community-Level Interaction Insights into Carbon Utilization and Element Cycling Functions of Hydrothermarchaeota in Hydrothermal Sediment.</title>
        <authorList>
            <person name="Zhou Z."/>
            <person name="Liu Y."/>
            <person name="Xu W."/>
            <person name="Pan J."/>
            <person name="Luo Z.H."/>
            <person name="Li M."/>
        </authorList>
    </citation>
    <scope>NUCLEOTIDE SEQUENCE [LARGE SCALE GENOMIC DNA]</scope>
    <source>
        <strain evidence="7">SpSt-339</strain>
    </source>
</reference>
<keyword evidence="4" id="KW-0175">Coiled coil</keyword>
<feature type="coiled-coil region" evidence="4">
    <location>
        <begin position="535"/>
        <end position="585"/>
    </location>
</feature>
<dbReference type="Gene3D" id="3.40.50.300">
    <property type="entry name" value="P-loop containing nucleotide triphosphate hydrolases"/>
    <property type="match status" value="2"/>
</dbReference>
<evidence type="ECO:0000259" key="6">
    <source>
        <dbReference type="PROSITE" id="PS50893"/>
    </source>
</evidence>
<feature type="domain" description="ABC transporter" evidence="6">
    <location>
        <begin position="283"/>
        <end position="498"/>
    </location>
</feature>
<feature type="region of interest" description="Disordered" evidence="5">
    <location>
        <begin position="504"/>
        <end position="532"/>
    </location>
</feature>
<dbReference type="InterPro" id="IPR003593">
    <property type="entry name" value="AAA+_ATPase"/>
</dbReference>
<evidence type="ECO:0000256" key="3">
    <source>
        <dbReference type="ARBA" id="ARBA00022840"/>
    </source>
</evidence>
<dbReference type="AlphaFoldDB" id="A0A7C2JXU3"/>
<gene>
    <name evidence="7" type="ORF">ENQ76_03645</name>
</gene>
<name>A0A7C2JXU3_9PLAN</name>
<proteinExistence type="predicted"/>
<evidence type="ECO:0000256" key="5">
    <source>
        <dbReference type="SAM" id="MobiDB-lite"/>
    </source>
</evidence>
<dbReference type="InterPro" id="IPR027417">
    <property type="entry name" value="P-loop_NTPase"/>
</dbReference>
<evidence type="ECO:0000256" key="4">
    <source>
        <dbReference type="SAM" id="Coils"/>
    </source>
</evidence>
<keyword evidence="3 7" id="KW-0067">ATP-binding</keyword>
<dbReference type="SUPFAM" id="SSF52540">
    <property type="entry name" value="P-loop containing nucleoside triphosphate hydrolases"/>
    <property type="match status" value="2"/>
</dbReference>
<keyword evidence="1" id="KW-0677">Repeat</keyword>
<dbReference type="GO" id="GO:0016887">
    <property type="term" value="F:ATP hydrolysis activity"/>
    <property type="evidence" value="ECO:0007669"/>
    <property type="project" value="InterPro"/>
</dbReference>